<comment type="caution">
    <text evidence="2">The sequence shown here is derived from an EMBL/GenBank/DDBJ whole genome shotgun (WGS) entry which is preliminary data.</text>
</comment>
<evidence type="ECO:0000256" key="1">
    <source>
        <dbReference type="SAM" id="MobiDB-lite"/>
    </source>
</evidence>
<dbReference type="OMA" id="SHPMFRA"/>
<keyword evidence="3" id="KW-1185">Reference proteome</keyword>
<evidence type="ECO:0000313" key="2">
    <source>
        <dbReference type="EMBL" id="KPI86965.1"/>
    </source>
</evidence>
<accession>A0A0N1HX89</accession>
<dbReference type="EMBL" id="LJSK01000108">
    <property type="protein sequence ID" value="KPI86965.1"/>
    <property type="molecule type" value="Genomic_DNA"/>
</dbReference>
<name>A0A0N1HX89_LEPSE</name>
<evidence type="ECO:0000313" key="3">
    <source>
        <dbReference type="Proteomes" id="UP000038009"/>
    </source>
</evidence>
<feature type="region of interest" description="Disordered" evidence="1">
    <location>
        <begin position="188"/>
        <end position="217"/>
    </location>
</feature>
<dbReference type="AlphaFoldDB" id="A0A0N1HX89"/>
<feature type="region of interest" description="Disordered" evidence="1">
    <location>
        <begin position="1"/>
        <end position="46"/>
    </location>
</feature>
<feature type="compositionally biased region" description="Polar residues" evidence="1">
    <location>
        <begin position="32"/>
        <end position="46"/>
    </location>
</feature>
<dbReference type="OrthoDB" id="267432at2759"/>
<sequence length="565" mass="59641">MSKHLSNPLSGEAQRRTSSPKHPPRGSPTIEARSTGTMKHISSYNKSTAAAPRRMYAHHFPLFSHPMFRAAIHNSNAARSALEAQVEQVDRVALDNAVDSMVEELLRQQAAARAGGAEESESPVVSEEQLLALLASASRTPAPSGAPQALGSTLPKLEHEQPLASFPIPKETLSQLPAETFAAPAGLLLRPLPPSTRHHLTSRSPPPAPPSGADAPHEADEMHVVSVLDLQRAAVAYTRRMSQGDAPQHALSSFDGSLATPYASHLSHGPSAFSEISQAGLPLPCRASSTSAQLSVSEGGPTVVPFGASLKPTLEQGSAAATRTRAKPAKRAHLYSLLPTHLGSNSGNSASEGGSGLQIASGTPSHGITFAEMDRRPGIGAGPVAQQSVDKAHLQNMSDSVFAAMDVLMDGNSCCVRRRRRAPGQATSCSAPSATFSLKKTNACPLTSFTYSMSDPVPIPPPRTAAEAKARRILEAQRRRRRQQSTPPGVVAEISAGQEAMDASRQATTLHAFPSRSPVPTTVSNASIQTAPLPPLYTMRHMASRSLLAQAVESVHNYNAPRKRG</sequence>
<organism evidence="2 3">
    <name type="scientific">Leptomonas seymouri</name>
    <dbReference type="NCBI Taxonomy" id="5684"/>
    <lineage>
        <taxon>Eukaryota</taxon>
        <taxon>Discoba</taxon>
        <taxon>Euglenozoa</taxon>
        <taxon>Kinetoplastea</taxon>
        <taxon>Metakinetoplastina</taxon>
        <taxon>Trypanosomatida</taxon>
        <taxon>Trypanosomatidae</taxon>
        <taxon>Leishmaniinae</taxon>
        <taxon>Leptomonas</taxon>
    </lineage>
</organism>
<dbReference type="Proteomes" id="UP000038009">
    <property type="component" value="Unassembled WGS sequence"/>
</dbReference>
<dbReference type="VEuPathDB" id="TriTrypDB:Lsey_0108_0090"/>
<proteinExistence type="predicted"/>
<gene>
    <name evidence="2" type="ORF">ABL78_3956</name>
</gene>
<reference evidence="2 3" key="1">
    <citation type="journal article" date="2015" name="PLoS Pathog.">
        <title>Leptomonas seymouri: Adaptations to the Dixenous Life Cycle Analyzed by Genome Sequencing, Transcriptome Profiling and Co-infection with Leishmania donovani.</title>
        <authorList>
            <person name="Kraeva N."/>
            <person name="Butenko A."/>
            <person name="Hlavacova J."/>
            <person name="Kostygov A."/>
            <person name="Myskova J."/>
            <person name="Grybchuk D."/>
            <person name="Lestinova T."/>
            <person name="Votypka J."/>
            <person name="Volf P."/>
            <person name="Opperdoes F."/>
            <person name="Flegontov P."/>
            <person name="Lukes J."/>
            <person name="Yurchenko V."/>
        </authorList>
    </citation>
    <scope>NUCLEOTIDE SEQUENCE [LARGE SCALE GENOMIC DNA]</scope>
    <source>
        <strain evidence="2 3">ATCC 30220</strain>
    </source>
</reference>
<protein>
    <submittedName>
        <fullName evidence="2">Uncharacterized protein</fullName>
    </submittedName>
</protein>